<dbReference type="KEGG" id="bbh:BN112_4479"/>
<evidence type="ECO:0000313" key="3">
    <source>
        <dbReference type="Proteomes" id="UP000007564"/>
    </source>
</evidence>
<dbReference type="OrthoDB" id="8722685at2"/>
<gene>
    <name evidence="2" type="ORF">BN112_4479</name>
</gene>
<proteinExistence type="predicted"/>
<dbReference type="AlphaFoldDB" id="A0A0C6PCL8"/>
<feature type="region of interest" description="Disordered" evidence="1">
    <location>
        <begin position="1"/>
        <end position="20"/>
    </location>
</feature>
<dbReference type="HOGENOM" id="CLU_195278_1_0_4"/>
<evidence type="ECO:0000256" key="1">
    <source>
        <dbReference type="SAM" id="MobiDB-lite"/>
    </source>
</evidence>
<protein>
    <submittedName>
        <fullName evidence="2">Uncharacterized protein</fullName>
    </submittedName>
</protein>
<reference evidence="2 3" key="1">
    <citation type="journal article" date="2012" name="BMC Genomics">
        <title>Comparative genomics of the classical Bordetella subspecies: the evolution and exchange of virulence-associated diversity amongst closely related pathogens.</title>
        <authorList>
            <person name="Park J."/>
            <person name="Zhang Y."/>
            <person name="Buboltz A.M."/>
            <person name="Zhang X."/>
            <person name="Schuster S.C."/>
            <person name="Ahuja U."/>
            <person name="Liu M."/>
            <person name="Miller J.F."/>
            <person name="Sebaihia M."/>
            <person name="Bentley S.D."/>
            <person name="Parkhill J."/>
            <person name="Harvill E.T."/>
        </authorList>
    </citation>
    <scope>NUCLEOTIDE SEQUENCE [LARGE SCALE GENOMIC DNA]</scope>
    <source>
        <strain evidence="2 3">253</strain>
    </source>
</reference>
<feature type="region of interest" description="Disordered" evidence="1">
    <location>
        <begin position="37"/>
        <end position="80"/>
    </location>
</feature>
<feature type="compositionally biased region" description="Pro residues" evidence="1">
    <location>
        <begin position="69"/>
        <end position="80"/>
    </location>
</feature>
<name>A0A0C6PCL8_BORBO</name>
<accession>A0A0C6PCL8</accession>
<dbReference type="Proteomes" id="UP000007564">
    <property type="component" value="Chromosome"/>
</dbReference>
<dbReference type="RefSeq" id="WP_015065060.1">
    <property type="nucleotide sequence ID" value="NC_019382.1"/>
</dbReference>
<dbReference type="EMBL" id="HE965806">
    <property type="protein sequence ID" value="CCJ56393.1"/>
    <property type="molecule type" value="Genomic_DNA"/>
</dbReference>
<evidence type="ECO:0000313" key="2">
    <source>
        <dbReference type="EMBL" id="CCJ56393.1"/>
    </source>
</evidence>
<sequence>MNPPRKPTIGTSGPPGHANLEEDQLERELDEALLETFPASDPIAITSEDERDEPDGKVDEALEDTFPASDPPAPAQPGKK</sequence>
<organism evidence="2 3">
    <name type="scientific">Bordetella bronchiseptica 253</name>
    <dbReference type="NCBI Taxonomy" id="568707"/>
    <lineage>
        <taxon>Bacteria</taxon>
        <taxon>Pseudomonadati</taxon>
        <taxon>Pseudomonadota</taxon>
        <taxon>Betaproteobacteria</taxon>
        <taxon>Burkholderiales</taxon>
        <taxon>Alcaligenaceae</taxon>
        <taxon>Bordetella</taxon>
    </lineage>
</organism>